<organism evidence="1 2">
    <name type="scientific">Phytophthora cactorum</name>
    <dbReference type="NCBI Taxonomy" id="29920"/>
    <lineage>
        <taxon>Eukaryota</taxon>
        <taxon>Sar</taxon>
        <taxon>Stramenopiles</taxon>
        <taxon>Oomycota</taxon>
        <taxon>Peronosporomycetes</taxon>
        <taxon>Peronosporales</taxon>
        <taxon>Peronosporaceae</taxon>
        <taxon>Phytophthora</taxon>
    </lineage>
</organism>
<name>A0A8T1UGB4_9STRA</name>
<dbReference type="Proteomes" id="UP000688947">
    <property type="component" value="Unassembled WGS sequence"/>
</dbReference>
<proteinExistence type="predicted"/>
<sequence>MRGTCAQESTGTEVTAAGTEYKRMIRRGCTAPSCCGTSPIRSPLKAQPQSSAHWSPTWTCSRHTSIFQCNGNLNTLCQCHCSHGPHAKAMNALKLGGGGSR</sequence>
<dbReference type="EMBL" id="JAENGZ010000423">
    <property type="protein sequence ID" value="KAG6959667.1"/>
    <property type="molecule type" value="Genomic_DNA"/>
</dbReference>
<protein>
    <submittedName>
        <fullName evidence="1">Uncharacterized protein</fullName>
    </submittedName>
</protein>
<reference evidence="1" key="1">
    <citation type="submission" date="2021-01" db="EMBL/GenBank/DDBJ databases">
        <title>Phytophthora aleatoria, a newly-described species from Pinus radiata is distinct from Phytophthora cactorum isolates based on comparative genomics.</title>
        <authorList>
            <person name="Mcdougal R."/>
            <person name="Panda P."/>
            <person name="Williams N."/>
            <person name="Studholme D.J."/>
        </authorList>
    </citation>
    <scope>NUCLEOTIDE SEQUENCE</scope>
    <source>
        <strain evidence="1">NZFS 3830</strain>
    </source>
</reference>
<dbReference type="AlphaFoldDB" id="A0A8T1UGB4"/>
<comment type="caution">
    <text evidence="1">The sequence shown here is derived from an EMBL/GenBank/DDBJ whole genome shotgun (WGS) entry which is preliminary data.</text>
</comment>
<evidence type="ECO:0000313" key="1">
    <source>
        <dbReference type="EMBL" id="KAG6959667.1"/>
    </source>
</evidence>
<evidence type="ECO:0000313" key="2">
    <source>
        <dbReference type="Proteomes" id="UP000688947"/>
    </source>
</evidence>
<gene>
    <name evidence="1" type="ORF">JG687_00008647</name>
</gene>
<accession>A0A8T1UGB4</accession>